<dbReference type="Pfam" id="PF03016">
    <property type="entry name" value="Exostosin_GT47"/>
    <property type="match status" value="1"/>
</dbReference>
<name>A0A4Y7LI45_PAPSO</name>
<organism evidence="7 8">
    <name type="scientific">Papaver somniferum</name>
    <name type="common">Opium poppy</name>
    <dbReference type="NCBI Taxonomy" id="3469"/>
    <lineage>
        <taxon>Eukaryota</taxon>
        <taxon>Viridiplantae</taxon>
        <taxon>Streptophyta</taxon>
        <taxon>Embryophyta</taxon>
        <taxon>Tracheophyta</taxon>
        <taxon>Spermatophyta</taxon>
        <taxon>Magnoliopsida</taxon>
        <taxon>Ranunculales</taxon>
        <taxon>Papaveraceae</taxon>
        <taxon>Papaveroideae</taxon>
        <taxon>Papaver</taxon>
    </lineage>
</organism>
<keyword evidence="3" id="KW-0808">Transferase</keyword>
<evidence type="ECO:0000256" key="1">
    <source>
        <dbReference type="ARBA" id="ARBA00004323"/>
    </source>
</evidence>
<feature type="domain" description="Exostosin GT47" evidence="6">
    <location>
        <begin position="2"/>
        <end position="289"/>
    </location>
</feature>
<dbReference type="InterPro" id="IPR040911">
    <property type="entry name" value="Exostosin_GT47"/>
</dbReference>
<protein>
    <recommendedName>
        <fullName evidence="6">Exostosin GT47 domain-containing protein</fullName>
    </recommendedName>
</protein>
<evidence type="ECO:0000256" key="2">
    <source>
        <dbReference type="ARBA" id="ARBA00010271"/>
    </source>
</evidence>
<comment type="similarity">
    <text evidence="2">Belongs to the glycosyltransferase 47 family.</text>
</comment>
<evidence type="ECO:0000313" key="7">
    <source>
        <dbReference type="EMBL" id="RZC84320.1"/>
    </source>
</evidence>
<keyword evidence="5" id="KW-0333">Golgi apparatus</keyword>
<proteinExistence type="inferred from homology"/>
<evidence type="ECO:0000313" key="8">
    <source>
        <dbReference type="Proteomes" id="UP000316621"/>
    </source>
</evidence>
<evidence type="ECO:0000256" key="5">
    <source>
        <dbReference type="ARBA" id="ARBA00023034"/>
    </source>
</evidence>
<dbReference type="Gramene" id="RZC84320">
    <property type="protein sequence ID" value="RZC84320"/>
    <property type="gene ID" value="C5167_047107"/>
</dbReference>
<reference evidence="7 8" key="1">
    <citation type="journal article" date="2018" name="Science">
        <title>The opium poppy genome and morphinan production.</title>
        <authorList>
            <person name="Guo L."/>
            <person name="Winzer T."/>
            <person name="Yang X."/>
            <person name="Li Y."/>
            <person name="Ning Z."/>
            <person name="He Z."/>
            <person name="Teodor R."/>
            <person name="Lu Y."/>
            <person name="Bowser T.A."/>
            <person name="Graham I.A."/>
            <person name="Ye K."/>
        </authorList>
    </citation>
    <scope>NUCLEOTIDE SEQUENCE [LARGE SCALE GENOMIC DNA]</scope>
    <source>
        <strain evidence="8">cv. HN1</strain>
        <tissue evidence="7">Leaves</tissue>
    </source>
</reference>
<keyword evidence="3" id="KW-0328">Glycosyltransferase</keyword>
<dbReference type="GO" id="GO:0016757">
    <property type="term" value="F:glycosyltransferase activity"/>
    <property type="evidence" value="ECO:0007669"/>
    <property type="project" value="UniProtKB-KW"/>
</dbReference>
<accession>A0A4Y7LI45</accession>
<keyword evidence="4" id="KW-0735">Signal-anchor</keyword>
<dbReference type="PANTHER" id="PTHR11062">
    <property type="entry name" value="EXOSTOSIN HEPARAN SULFATE GLYCOSYLTRANSFERASE -RELATED"/>
    <property type="match status" value="1"/>
</dbReference>
<dbReference type="EMBL" id="CM010725">
    <property type="protein sequence ID" value="RZC84320.1"/>
    <property type="molecule type" value="Genomic_DNA"/>
</dbReference>
<evidence type="ECO:0000256" key="4">
    <source>
        <dbReference type="ARBA" id="ARBA00022968"/>
    </source>
</evidence>
<dbReference type="PANTHER" id="PTHR11062:SF124">
    <property type="entry name" value="XYLOGALACTURONAN BETA-1,3-XYLOSYLTRANSFERASE"/>
    <property type="match status" value="1"/>
</dbReference>
<dbReference type="GO" id="GO:0000139">
    <property type="term" value="C:Golgi membrane"/>
    <property type="evidence" value="ECO:0007669"/>
    <property type="project" value="UniProtKB-SubCell"/>
</dbReference>
<sequence>MEKRFKVWTYKEGELPLVHEGPLNNIYSTEGQFIDEMESGASQFSAQHPEQAHVFFLPFSVARLRRFVFKPEPSLPQERLNLFVTDYIRVISSRYPFWNRSAGADHFMVSCHDWVRFPGPNISIGRPELFKNFIRVLCNANTSEGFLPERDVSLPEVKLPFGQLTLPKHGVPPSERSILAFFAGRVHGRIRKVLMKHWKDKDVEVQVYDYLPKSQSYAEKMGQSKFCLCPSGWEVASPRVVESIFAGCIPVIISTSYLLPFSDVLDWSQFSVTIPVQKIPMIKDLLKSISVSEYTKMHRRLKQVQRHFTVNRPSKRFDLIRMVLHSVWLRRLNVGLIS</sequence>
<evidence type="ECO:0000259" key="6">
    <source>
        <dbReference type="Pfam" id="PF03016"/>
    </source>
</evidence>
<dbReference type="OMA" id="QFIFEME"/>
<gene>
    <name evidence="7" type="ORF">C5167_047107</name>
</gene>
<keyword evidence="8" id="KW-1185">Reference proteome</keyword>
<comment type="subcellular location">
    <subcellularLocation>
        <location evidence="1">Golgi apparatus membrane</location>
        <topology evidence="1">Single-pass type II membrane protein</topology>
    </subcellularLocation>
</comment>
<dbReference type="InterPro" id="IPR004263">
    <property type="entry name" value="Exostosin"/>
</dbReference>
<keyword evidence="4" id="KW-0812">Transmembrane</keyword>
<evidence type="ECO:0000256" key="3">
    <source>
        <dbReference type="ARBA" id="ARBA00022676"/>
    </source>
</evidence>
<dbReference type="Proteomes" id="UP000316621">
    <property type="component" value="Chromosome 11"/>
</dbReference>
<dbReference type="AlphaFoldDB" id="A0A4Y7LI45"/>